<gene>
    <name evidence="10" type="ORF">Pfra01_000505200</name>
</gene>
<dbReference type="EMBL" id="BSXT01000402">
    <property type="protein sequence ID" value="GMF26549.1"/>
    <property type="molecule type" value="Genomic_DNA"/>
</dbReference>
<dbReference type="Proteomes" id="UP001165121">
    <property type="component" value="Unassembled WGS sequence"/>
</dbReference>
<dbReference type="AlphaFoldDB" id="A0A9W6X194"/>
<comment type="similarity">
    <text evidence="3">Belongs to the HARBI1 family.</text>
</comment>
<evidence type="ECO:0000256" key="1">
    <source>
        <dbReference type="ARBA" id="ARBA00001968"/>
    </source>
</evidence>
<keyword evidence="7" id="KW-0539">Nucleus</keyword>
<protein>
    <submittedName>
        <fullName evidence="10">Unnamed protein product</fullName>
    </submittedName>
</protein>
<evidence type="ECO:0000256" key="8">
    <source>
        <dbReference type="SAM" id="MobiDB-lite"/>
    </source>
</evidence>
<organism evidence="10 11">
    <name type="scientific">Phytophthora fragariaefolia</name>
    <dbReference type="NCBI Taxonomy" id="1490495"/>
    <lineage>
        <taxon>Eukaryota</taxon>
        <taxon>Sar</taxon>
        <taxon>Stramenopiles</taxon>
        <taxon>Oomycota</taxon>
        <taxon>Peronosporomycetes</taxon>
        <taxon>Peronosporales</taxon>
        <taxon>Peronosporaceae</taxon>
        <taxon>Phytophthora</taxon>
    </lineage>
</organism>
<dbReference type="Pfam" id="PF13359">
    <property type="entry name" value="DDE_Tnp_4"/>
    <property type="match status" value="1"/>
</dbReference>
<keyword evidence="11" id="KW-1185">Reference proteome</keyword>
<comment type="cofactor">
    <cofactor evidence="1">
        <name>a divalent metal cation</name>
        <dbReference type="ChEBI" id="CHEBI:60240"/>
    </cofactor>
</comment>
<feature type="compositionally biased region" description="Acidic residues" evidence="8">
    <location>
        <begin position="188"/>
        <end position="197"/>
    </location>
</feature>
<evidence type="ECO:0000313" key="11">
    <source>
        <dbReference type="Proteomes" id="UP001165121"/>
    </source>
</evidence>
<feature type="domain" description="DDE Tnp4" evidence="9">
    <location>
        <begin position="26"/>
        <end position="176"/>
    </location>
</feature>
<feature type="region of interest" description="Disordered" evidence="8">
    <location>
        <begin position="188"/>
        <end position="212"/>
    </location>
</feature>
<dbReference type="PANTHER" id="PTHR22930">
    <property type="match status" value="1"/>
</dbReference>
<dbReference type="PANTHER" id="PTHR22930:SF228">
    <property type="entry name" value="PROTEIN ALP1-LIKE"/>
    <property type="match status" value="1"/>
</dbReference>
<evidence type="ECO:0000256" key="5">
    <source>
        <dbReference type="ARBA" id="ARBA00022723"/>
    </source>
</evidence>
<keyword evidence="6" id="KW-0378">Hydrolase</keyword>
<name>A0A9W6X194_9STRA</name>
<evidence type="ECO:0000256" key="6">
    <source>
        <dbReference type="ARBA" id="ARBA00022801"/>
    </source>
</evidence>
<evidence type="ECO:0000256" key="4">
    <source>
        <dbReference type="ARBA" id="ARBA00022722"/>
    </source>
</evidence>
<proteinExistence type="inferred from homology"/>
<dbReference type="GO" id="GO:0005634">
    <property type="term" value="C:nucleus"/>
    <property type="evidence" value="ECO:0007669"/>
    <property type="project" value="UniProtKB-SubCell"/>
</dbReference>
<evidence type="ECO:0000256" key="3">
    <source>
        <dbReference type="ARBA" id="ARBA00006958"/>
    </source>
</evidence>
<comment type="subcellular location">
    <subcellularLocation>
        <location evidence="2">Nucleus</location>
    </subcellularLocation>
</comment>
<sequence>MRPWSFWLASLGDVPGIFSGDSRTERPPSYSNNLQQARLWTFVDVLVASYWNMKVVFLFVGAQGSAHDASVLGWSRLLARIPTNFNVIADAGYGLSLKVFTPFRSVRYHLKEWAQQENGRPQCAKEIFNLRHAKVRNIIERLIGCLKRRFKVLRVAMEYELETIKGVIFACALVHNFIRACDAEDTADDFEDADGGGEETATHDDRDDAEEFDLEDENNWRCWIANAMWREYKAWCETQY</sequence>
<keyword evidence="5" id="KW-0479">Metal-binding</keyword>
<dbReference type="GO" id="GO:0046872">
    <property type="term" value="F:metal ion binding"/>
    <property type="evidence" value="ECO:0007669"/>
    <property type="project" value="UniProtKB-KW"/>
</dbReference>
<dbReference type="InterPro" id="IPR027806">
    <property type="entry name" value="HARBI1_dom"/>
</dbReference>
<accession>A0A9W6X194</accession>
<keyword evidence="4" id="KW-0540">Nuclease</keyword>
<dbReference type="GO" id="GO:0016787">
    <property type="term" value="F:hydrolase activity"/>
    <property type="evidence" value="ECO:0007669"/>
    <property type="project" value="UniProtKB-KW"/>
</dbReference>
<dbReference type="GO" id="GO:0004518">
    <property type="term" value="F:nuclease activity"/>
    <property type="evidence" value="ECO:0007669"/>
    <property type="project" value="UniProtKB-KW"/>
</dbReference>
<evidence type="ECO:0000259" key="9">
    <source>
        <dbReference type="Pfam" id="PF13359"/>
    </source>
</evidence>
<comment type="caution">
    <text evidence="10">The sequence shown here is derived from an EMBL/GenBank/DDBJ whole genome shotgun (WGS) entry which is preliminary data.</text>
</comment>
<reference evidence="10" key="1">
    <citation type="submission" date="2023-04" db="EMBL/GenBank/DDBJ databases">
        <title>Phytophthora fragariaefolia NBRC 109709.</title>
        <authorList>
            <person name="Ichikawa N."/>
            <person name="Sato H."/>
            <person name="Tonouchi N."/>
        </authorList>
    </citation>
    <scope>NUCLEOTIDE SEQUENCE</scope>
    <source>
        <strain evidence="10">NBRC 109709</strain>
    </source>
</reference>
<dbReference type="OrthoDB" id="89014at2759"/>
<evidence type="ECO:0000313" key="10">
    <source>
        <dbReference type="EMBL" id="GMF26549.1"/>
    </source>
</evidence>
<dbReference type="InterPro" id="IPR045249">
    <property type="entry name" value="HARBI1-like"/>
</dbReference>
<evidence type="ECO:0000256" key="7">
    <source>
        <dbReference type="ARBA" id="ARBA00023242"/>
    </source>
</evidence>
<evidence type="ECO:0000256" key="2">
    <source>
        <dbReference type="ARBA" id="ARBA00004123"/>
    </source>
</evidence>